<keyword evidence="2" id="KW-0547">Nucleotide-binding</keyword>
<evidence type="ECO:0000256" key="3">
    <source>
        <dbReference type="ARBA" id="ARBA00023134"/>
    </source>
</evidence>
<dbReference type="InterPro" id="IPR027417">
    <property type="entry name" value="P-loop_NTPase"/>
</dbReference>
<dbReference type="AlphaFoldDB" id="A0A3N0Y2U7"/>
<dbReference type="Gene3D" id="3.40.50.300">
    <property type="entry name" value="P-loop containing nucleotide triphosphate hydrolases"/>
    <property type="match status" value="1"/>
</dbReference>
<accession>A0A3N0Y2U7</accession>
<dbReference type="OrthoDB" id="8954335at2759"/>
<dbReference type="PANTHER" id="PTHR10903">
    <property type="entry name" value="GTPASE, IMAP FAMILY MEMBER-RELATED"/>
    <property type="match status" value="1"/>
</dbReference>
<name>A0A3N0Y2U7_ANAGA</name>
<dbReference type="SUPFAM" id="SSF52540">
    <property type="entry name" value="P-loop containing nucleoside triphosphate hydrolases"/>
    <property type="match status" value="1"/>
</dbReference>
<dbReference type="Pfam" id="PF04548">
    <property type="entry name" value="AIG1"/>
    <property type="match status" value="1"/>
</dbReference>
<evidence type="ECO:0000313" key="5">
    <source>
        <dbReference type="EMBL" id="ROL28503.1"/>
    </source>
</evidence>
<protein>
    <submittedName>
        <fullName evidence="5">GTPase IMAP family member 7</fullName>
    </submittedName>
</protein>
<dbReference type="Proteomes" id="UP000281406">
    <property type="component" value="Unassembled WGS sequence"/>
</dbReference>
<organism evidence="5 6">
    <name type="scientific">Anabarilius grahami</name>
    <name type="common">Kanglang fish</name>
    <name type="synonym">Barilius grahami</name>
    <dbReference type="NCBI Taxonomy" id="495550"/>
    <lineage>
        <taxon>Eukaryota</taxon>
        <taxon>Metazoa</taxon>
        <taxon>Chordata</taxon>
        <taxon>Craniata</taxon>
        <taxon>Vertebrata</taxon>
        <taxon>Euteleostomi</taxon>
        <taxon>Actinopterygii</taxon>
        <taxon>Neopterygii</taxon>
        <taxon>Teleostei</taxon>
        <taxon>Ostariophysi</taxon>
        <taxon>Cypriniformes</taxon>
        <taxon>Xenocyprididae</taxon>
        <taxon>Xenocypridinae</taxon>
        <taxon>Xenocypridinae incertae sedis</taxon>
        <taxon>Anabarilius</taxon>
    </lineage>
</organism>
<comment type="caution">
    <text evidence="5">The sequence shown here is derived from an EMBL/GenBank/DDBJ whole genome shotgun (WGS) entry which is preliminary data.</text>
</comment>
<evidence type="ECO:0000259" key="4">
    <source>
        <dbReference type="Pfam" id="PF04548"/>
    </source>
</evidence>
<dbReference type="InterPro" id="IPR045058">
    <property type="entry name" value="GIMA/IAN/Toc"/>
</dbReference>
<evidence type="ECO:0000256" key="2">
    <source>
        <dbReference type="ARBA" id="ARBA00022741"/>
    </source>
</evidence>
<dbReference type="InterPro" id="IPR006703">
    <property type="entry name" value="G_AIG1"/>
</dbReference>
<evidence type="ECO:0000313" key="6">
    <source>
        <dbReference type="Proteomes" id="UP000281406"/>
    </source>
</evidence>
<reference evidence="5 6" key="1">
    <citation type="submission" date="2018-10" db="EMBL/GenBank/DDBJ databases">
        <title>Genome assembly for a Yunnan-Guizhou Plateau 3E fish, Anabarilius grahami (Regan), and its evolutionary and genetic applications.</title>
        <authorList>
            <person name="Jiang W."/>
        </authorList>
    </citation>
    <scope>NUCLEOTIDE SEQUENCE [LARGE SCALE GENOMIC DNA]</scope>
    <source>
        <strain evidence="5">AG-KIZ</strain>
        <tissue evidence="5">Muscle</tissue>
    </source>
</reference>
<dbReference type="PANTHER" id="PTHR10903:SF62">
    <property type="entry name" value="GTPASE IMAP FAMILY MEMBER 4-LIKE-RELATED"/>
    <property type="match status" value="1"/>
</dbReference>
<dbReference type="GO" id="GO:0005525">
    <property type="term" value="F:GTP binding"/>
    <property type="evidence" value="ECO:0007669"/>
    <property type="project" value="UniProtKB-KW"/>
</dbReference>
<feature type="domain" description="AIG1-type G" evidence="4">
    <location>
        <begin position="40"/>
        <end position="139"/>
    </location>
</feature>
<evidence type="ECO:0000256" key="1">
    <source>
        <dbReference type="ARBA" id="ARBA00008535"/>
    </source>
</evidence>
<comment type="similarity">
    <text evidence="1">Belongs to the TRAFAC class TrmE-Era-EngA-EngB-Septin-like GTPase superfamily. AIG1/Toc34/Toc159-like paraseptin GTPase family. IAN subfamily.</text>
</comment>
<keyword evidence="6" id="KW-1185">Reference proteome</keyword>
<gene>
    <name evidence="5" type="ORF">DPX16_1663</name>
</gene>
<proteinExistence type="inferred from homology"/>
<sequence length="151" mass="16763">MGCRHEITPVKSFVALIMKEFAVKTRVWCSELLSLNLRKGSCGNGKSSARNTILKQRVFKSKASPESVTAECVSGDRKIDGKKIDTPGLFDTGLDEETIKSKIIRSVIDSSPGPDMFTIVLKFGRYTGQEIVIVEKILSIIQWFYSLTVNS</sequence>
<dbReference type="EMBL" id="RJVU01053642">
    <property type="protein sequence ID" value="ROL28503.1"/>
    <property type="molecule type" value="Genomic_DNA"/>
</dbReference>
<keyword evidence="3" id="KW-0342">GTP-binding</keyword>